<dbReference type="InterPro" id="IPR010730">
    <property type="entry name" value="HET"/>
</dbReference>
<accession>A0A2J6RBI0</accession>
<evidence type="ECO:0000313" key="3">
    <source>
        <dbReference type="Proteomes" id="UP000235786"/>
    </source>
</evidence>
<evidence type="ECO:0000313" key="2">
    <source>
        <dbReference type="EMBL" id="PMD35871.1"/>
    </source>
</evidence>
<evidence type="ECO:0000259" key="1">
    <source>
        <dbReference type="Pfam" id="PF06985"/>
    </source>
</evidence>
<dbReference type="Proteomes" id="UP000235786">
    <property type="component" value="Unassembled WGS sequence"/>
</dbReference>
<dbReference type="AlphaFoldDB" id="A0A2J6RBI0"/>
<feature type="domain" description="Heterokaryon incompatibility" evidence="1">
    <location>
        <begin position="41"/>
        <end position="144"/>
    </location>
</feature>
<dbReference type="InterPro" id="IPR052895">
    <property type="entry name" value="HetReg/Transcr_Mod"/>
</dbReference>
<sequence>MSFPYRTLGQNQIRLLKPRDTAFNALAYDLVHVDITANVKYSALSYTWGVPGDSHVIQLDGKWFPVRENLYNALLALDARRRGTPNGSIVRNHIWVDAICINQGQDERALAERSLQITFMTRIYEQASTILVWLGKLQWQKNIPQSLSEESKFIIVRVRSSSSVD</sequence>
<dbReference type="EMBL" id="KZ613951">
    <property type="protein sequence ID" value="PMD35871.1"/>
    <property type="molecule type" value="Genomic_DNA"/>
</dbReference>
<dbReference type="Pfam" id="PF06985">
    <property type="entry name" value="HET"/>
    <property type="match status" value="1"/>
</dbReference>
<dbReference type="STRING" id="1149755.A0A2J6RBI0"/>
<protein>
    <recommendedName>
        <fullName evidence="1">Heterokaryon incompatibility domain-containing protein</fullName>
    </recommendedName>
</protein>
<keyword evidence="3" id="KW-1185">Reference proteome</keyword>
<reference evidence="2 3" key="1">
    <citation type="submission" date="2016-04" db="EMBL/GenBank/DDBJ databases">
        <title>A degradative enzymes factory behind the ericoid mycorrhizal symbiosis.</title>
        <authorList>
            <consortium name="DOE Joint Genome Institute"/>
            <person name="Martino E."/>
            <person name="Morin E."/>
            <person name="Grelet G."/>
            <person name="Kuo A."/>
            <person name="Kohler A."/>
            <person name="Daghino S."/>
            <person name="Barry K."/>
            <person name="Choi C."/>
            <person name="Cichocki N."/>
            <person name="Clum A."/>
            <person name="Copeland A."/>
            <person name="Hainaut M."/>
            <person name="Haridas S."/>
            <person name="Labutti K."/>
            <person name="Lindquist E."/>
            <person name="Lipzen A."/>
            <person name="Khouja H.-R."/>
            <person name="Murat C."/>
            <person name="Ohm R."/>
            <person name="Olson A."/>
            <person name="Spatafora J."/>
            <person name="Veneault-Fourrey C."/>
            <person name="Henrissat B."/>
            <person name="Grigoriev I."/>
            <person name="Martin F."/>
            <person name="Perotto S."/>
        </authorList>
    </citation>
    <scope>NUCLEOTIDE SEQUENCE [LARGE SCALE GENOMIC DNA]</scope>
    <source>
        <strain evidence="2 3">F</strain>
    </source>
</reference>
<name>A0A2J6RBI0_HYAVF</name>
<gene>
    <name evidence="2" type="ORF">L207DRAFT_434591</name>
</gene>
<dbReference type="PANTHER" id="PTHR24148">
    <property type="entry name" value="ANKYRIN REPEAT DOMAIN-CONTAINING PROTEIN 39 HOMOLOG-RELATED"/>
    <property type="match status" value="1"/>
</dbReference>
<organism evidence="2 3">
    <name type="scientific">Hyaloscypha variabilis (strain UAMH 11265 / GT02V1 / F)</name>
    <name type="common">Meliniomyces variabilis</name>
    <dbReference type="NCBI Taxonomy" id="1149755"/>
    <lineage>
        <taxon>Eukaryota</taxon>
        <taxon>Fungi</taxon>
        <taxon>Dikarya</taxon>
        <taxon>Ascomycota</taxon>
        <taxon>Pezizomycotina</taxon>
        <taxon>Leotiomycetes</taxon>
        <taxon>Helotiales</taxon>
        <taxon>Hyaloscyphaceae</taxon>
        <taxon>Hyaloscypha</taxon>
        <taxon>Hyaloscypha variabilis</taxon>
    </lineage>
</organism>
<dbReference type="OrthoDB" id="5416609at2759"/>
<dbReference type="PANTHER" id="PTHR24148:SF73">
    <property type="entry name" value="HET DOMAIN PROTEIN (AFU_ORTHOLOGUE AFUA_8G01020)"/>
    <property type="match status" value="1"/>
</dbReference>
<proteinExistence type="predicted"/>